<dbReference type="PANTHER" id="PTHR10174">
    <property type="entry name" value="ALPHA-TOCOPHEROL TRANSFER PROTEIN-RELATED"/>
    <property type="match status" value="1"/>
</dbReference>
<evidence type="ECO:0000313" key="2">
    <source>
        <dbReference type="Proteomes" id="UP000324832"/>
    </source>
</evidence>
<gene>
    <name evidence="1" type="ORF">LSINAPIS_LOCUS7666</name>
</gene>
<proteinExistence type="predicted"/>
<keyword evidence="2" id="KW-1185">Reference proteome</keyword>
<dbReference type="GO" id="GO:0016020">
    <property type="term" value="C:membrane"/>
    <property type="evidence" value="ECO:0007669"/>
    <property type="project" value="TreeGrafter"/>
</dbReference>
<organism evidence="1 2">
    <name type="scientific">Leptidea sinapis</name>
    <dbReference type="NCBI Taxonomy" id="189913"/>
    <lineage>
        <taxon>Eukaryota</taxon>
        <taxon>Metazoa</taxon>
        <taxon>Ecdysozoa</taxon>
        <taxon>Arthropoda</taxon>
        <taxon>Hexapoda</taxon>
        <taxon>Insecta</taxon>
        <taxon>Pterygota</taxon>
        <taxon>Neoptera</taxon>
        <taxon>Endopterygota</taxon>
        <taxon>Lepidoptera</taxon>
        <taxon>Glossata</taxon>
        <taxon>Ditrysia</taxon>
        <taxon>Papilionoidea</taxon>
        <taxon>Pieridae</taxon>
        <taxon>Dismorphiinae</taxon>
        <taxon>Leptidea</taxon>
    </lineage>
</organism>
<reference evidence="1 2" key="1">
    <citation type="submission" date="2017-07" db="EMBL/GenBank/DDBJ databases">
        <authorList>
            <person name="Talla V."/>
            <person name="Backstrom N."/>
        </authorList>
    </citation>
    <scope>NUCLEOTIDE SEQUENCE [LARGE SCALE GENOMIC DNA]</scope>
</reference>
<dbReference type="AlphaFoldDB" id="A0A5E4QCZ1"/>
<name>A0A5E4QCZ1_9NEOP</name>
<dbReference type="PANTHER" id="PTHR10174:SF208">
    <property type="entry name" value="CRAL-TRIO DOMAIN-CONTAINING PROTEIN DDB_G0278031"/>
    <property type="match status" value="1"/>
</dbReference>
<dbReference type="Proteomes" id="UP000324832">
    <property type="component" value="Unassembled WGS sequence"/>
</dbReference>
<dbReference type="GO" id="GO:1902936">
    <property type="term" value="F:phosphatidylinositol bisphosphate binding"/>
    <property type="evidence" value="ECO:0007669"/>
    <property type="project" value="TreeGrafter"/>
</dbReference>
<evidence type="ECO:0008006" key="3">
    <source>
        <dbReference type="Google" id="ProtNLM"/>
    </source>
</evidence>
<protein>
    <recommendedName>
        <fullName evidence="3">CRAL-TRIO domain-containing protein</fullName>
    </recommendedName>
</protein>
<evidence type="ECO:0000313" key="1">
    <source>
        <dbReference type="EMBL" id="VVC96098.1"/>
    </source>
</evidence>
<dbReference type="SUPFAM" id="SSF52087">
    <property type="entry name" value="CRAL/TRIO domain"/>
    <property type="match status" value="1"/>
</dbReference>
<accession>A0A5E4QCZ1</accession>
<dbReference type="Gene3D" id="3.40.525.10">
    <property type="entry name" value="CRAL-TRIO lipid binding domain"/>
    <property type="match status" value="1"/>
</dbReference>
<dbReference type="InterPro" id="IPR036865">
    <property type="entry name" value="CRAL-TRIO_dom_sf"/>
</dbReference>
<sequence>MHKVASQALTEKLVKRIVIHDSVESLHKYISKEILPVDFQGDEKSIAELSEANFKELCTEEHIQFLKTLDKAETDESLRLSDKSDAEFMGMPEMYLKELQRDQTRDYLTECCQQISDESRRPTTQYPDDLVGSFKKLDFD</sequence>
<dbReference type="EMBL" id="FZQP02002559">
    <property type="protein sequence ID" value="VVC96098.1"/>
    <property type="molecule type" value="Genomic_DNA"/>
</dbReference>